<dbReference type="EMBL" id="RLII01000003">
    <property type="protein sequence ID" value="RXE60036.1"/>
    <property type="molecule type" value="Genomic_DNA"/>
</dbReference>
<evidence type="ECO:0000256" key="9">
    <source>
        <dbReference type="ARBA" id="ARBA00023136"/>
    </source>
</evidence>
<comment type="caution">
    <text evidence="15">The sequence shown here is derived from an EMBL/GenBank/DDBJ whole genome shotgun (WGS) entry which is preliminary data.</text>
</comment>
<comment type="subcellular location">
    <subcellularLocation>
        <location evidence="2">Membrane</location>
        <topology evidence="2">Multi-pass membrane protein</topology>
    </subcellularLocation>
</comment>
<evidence type="ECO:0000256" key="13">
    <source>
        <dbReference type="RuleBase" id="RU003750"/>
    </source>
</evidence>
<keyword evidence="7 14" id="KW-1133">Transmembrane helix</keyword>
<evidence type="ECO:0000256" key="7">
    <source>
        <dbReference type="ARBA" id="ARBA00022989"/>
    </source>
</evidence>
<dbReference type="GO" id="GO:0016020">
    <property type="term" value="C:membrane"/>
    <property type="evidence" value="ECO:0007669"/>
    <property type="project" value="UniProtKB-SubCell"/>
</dbReference>
<sequence>MNIPNILTAIRFVFVPFFAYYLYNEQYTVAVVLFLLAGITDVLDGLIARKFNMITSWGKLADPLADKMMQLTALTILTMQEIIPLPVLIIVVAKESFMVVGSILIYKKVNFVVQADWYGKFATVVFFLAIVLTIAIRSGRFINPYTDVVVNIAVIIAVVSTLFAFFMYTIQFRKLTIKSK</sequence>
<reference evidence="16" key="1">
    <citation type="submission" date="2018-11" db="EMBL/GenBank/DDBJ databases">
        <title>Genome sequencing of a novel mesophilic and cellulolytic organism within the genus Hungateiclostridium.</title>
        <authorList>
            <person name="Rettenmaier R."/>
            <person name="Liebl W."/>
            <person name="Zverlov V."/>
        </authorList>
    </citation>
    <scope>NUCLEOTIDE SEQUENCE [LARGE SCALE GENOMIC DNA]</scope>
    <source>
        <strain evidence="16">N2K1</strain>
    </source>
</reference>
<name>A0A4Q0I6L5_9FIRM</name>
<dbReference type="OrthoDB" id="9796672at2"/>
<gene>
    <name evidence="15" type="ORF">EFD62_04585</name>
</gene>
<feature type="transmembrane region" description="Helical" evidence="14">
    <location>
        <begin position="117"/>
        <end position="136"/>
    </location>
</feature>
<organism evidence="15 16">
    <name type="scientific">Acetivibrio mesophilus</name>
    <dbReference type="NCBI Taxonomy" id="2487273"/>
    <lineage>
        <taxon>Bacteria</taxon>
        <taxon>Bacillati</taxon>
        <taxon>Bacillota</taxon>
        <taxon>Clostridia</taxon>
        <taxon>Eubacteriales</taxon>
        <taxon>Oscillospiraceae</taxon>
        <taxon>Acetivibrio</taxon>
    </lineage>
</organism>
<keyword evidence="16" id="KW-1185">Reference proteome</keyword>
<keyword evidence="9 14" id="KW-0472">Membrane</keyword>
<dbReference type="InterPro" id="IPR043130">
    <property type="entry name" value="CDP-OH_PTrfase_TM_dom"/>
</dbReference>
<accession>A0A4Q0I6L5</accession>
<evidence type="ECO:0000256" key="2">
    <source>
        <dbReference type="ARBA" id="ARBA00004141"/>
    </source>
</evidence>
<evidence type="ECO:0000256" key="10">
    <source>
        <dbReference type="ARBA" id="ARBA00023209"/>
    </source>
</evidence>
<dbReference type="InterPro" id="IPR048254">
    <property type="entry name" value="CDP_ALCOHOL_P_TRANSF_CS"/>
</dbReference>
<feature type="transmembrane region" description="Helical" evidence="14">
    <location>
        <begin position="148"/>
        <end position="170"/>
    </location>
</feature>
<proteinExistence type="inferred from homology"/>
<dbReference type="InterPro" id="IPR050324">
    <property type="entry name" value="CDP-alcohol_PTase-I"/>
</dbReference>
<dbReference type="GO" id="GO:0008444">
    <property type="term" value="F:CDP-diacylglycerol-glycerol-3-phosphate 3-phosphatidyltransferase activity"/>
    <property type="evidence" value="ECO:0007669"/>
    <property type="project" value="InterPro"/>
</dbReference>
<comment type="similarity">
    <text evidence="3 13">Belongs to the CDP-alcohol phosphatidyltransferase class-I family.</text>
</comment>
<keyword evidence="4" id="KW-0444">Lipid biosynthesis</keyword>
<keyword evidence="11" id="KW-1208">Phospholipid metabolism</keyword>
<dbReference type="PIRSF" id="PIRSF000847">
    <property type="entry name" value="Phos_ph_gly_syn"/>
    <property type="match status" value="1"/>
</dbReference>
<dbReference type="PROSITE" id="PS00379">
    <property type="entry name" value="CDP_ALCOHOL_P_TRANSF"/>
    <property type="match status" value="1"/>
</dbReference>
<dbReference type="RefSeq" id="WP_069193300.1">
    <property type="nucleotide sequence ID" value="NZ_RLII01000003.1"/>
</dbReference>
<evidence type="ECO:0000256" key="4">
    <source>
        <dbReference type="ARBA" id="ARBA00022516"/>
    </source>
</evidence>
<evidence type="ECO:0000256" key="1">
    <source>
        <dbReference type="ARBA" id="ARBA00003973"/>
    </source>
</evidence>
<dbReference type="Gene3D" id="1.20.120.1760">
    <property type="match status" value="1"/>
</dbReference>
<keyword evidence="6 14" id="KW-0812">Transmembrane</keyword>
<protein>
    <recommendedName>
        <fullName evidence="12">Phosphatidylglycerophosphate synthase</fullName>
    </recommendedName>
</protein>
<evidence type="ECO:0000256" key="3">
    <source>
        <dbReference type="ARBA" id="ARBA00010441"/>
    </source>
</evidence>
<keyword evidence="5 13" id="KW-0808">Transferase</keyword>
<dbReference type="InterPro" id="IPR004570">
    <property type="entry name" value="Phosphatidylglycerol_P_synth"/>
</dbReference>
<dbReference type="AlphaFoldDB" id="A0A4Q0I6L5"/>
<evidence type="ECO:0000256" key="6">
    <source>
        <dbReference type="ARBA" id="ARBA00022692"/>
    </source>
</evidence>
<dbReference type="InterPro" id="IPR000462">
    <property type="entry name" value="CDP-OH_P_trans"/>
</dbReference>
<keyword evidence="8" id="KW-0443">Lipid metabolism</keyword>
<evidence type="ECO:0000256" key="11">
    <source>
        <dbReference type="ARBA" id="ARBA00023264"/>
    </source>
</evidence>
<dbReference type="PANTHER" id="PTHR14269:SF11">
    <property type="entry name" value="CDP-DIACYLGLYCEROL--GLYCEROL-3-PHOSPHATE 3-PHOSPHATIDYLTRANSFERASE"/>
    <property type="match status" value="1"/>
</dbReference>
<evidence type="ECO:0000256" key="8">
    <source>
        <dbReference type="ARBA" id="ARBA00023098"/>
    </source>
</evidence>
<comment type="function">
    <text evidence="1">This protein catalyzes the committed step to the synthesis of the acidic phospholipids.</text>
</comment>
<feature type="transmembrane region" description="Helical" evidence="14">
    <location>
        <begin position="6"/>
        <end position="23"/>
    </location>
</feature>
<evidence type="ECO:0000256" key="12">
    <source>
        <dbReference type="ARBA" id="ARBA00033018"/>
    </source>
</evidence>
<dbReference type="UniPathway" id="UPA00084">
    <property type="reaction ID" value="UER00503"/>
</dbReference>
<keyword evidence="10" id="KW-0594">Phospholipid biosynthesis</keyword>
<evidence type="ECO:0000256" key="14">
    <source>
        <dbReference type="SAM" id="Phobius"/>
    </source>
</evidence>
<dbReference type="PANTHER" id="PTHR14269">
    <property type="entry name" value="CDP-DIACYLGLYCEROL--GLYCEROL-3-PHOSPHATE 3-PHOSPHATIDYLTRANSFERASE-RELATED"/>
    <property type="match status" value="1"/>
</dbReference>
<feature type="transmembrane region" description="Helical" evidence="14">
    <location>
        <begin position="30"/>
        <end position="48"/>
    </location>
</feature>
<evidence type="ECO:0000313" key="15">
    <source>
        <dbReference type="EMBL" id="RXE60036.1"/>
    </source>
</evidence>
<evidence type="ECO:0000313" key="16">
    <source>
        <dbReference type="Proteomes" id="UP000289166"/>
    </source>
</evidence>
<dbReference type="GO" id="GO:0006655">
    <property type="term" value="P:phosphatidylglycerol biosynthetic process"/>
    <property type="evidence" value="ECO:0007669"/>
    <property type="project" value="UniProtKB-UniPathway"/>
</dbReference>
<dbReference type="Pfam" id="PF01066">
    <property type="entry name" value="CDP-OH_P_transf"/>
    <property type="match status" value="1"/>
</dbReference>
<feature type="transmembrane region" description="Helical" evidence="14">
    <location>
        <begin position="82"/>
        <end position="105"/>
    </location>
</feature>
<dbReference type="Proteomes" id="UP000289166">
    <property type="component" value="Unassembled WGS sequence"/>
</dbReference>
<evidence type="ECO:0000256" key="5">
    <source>
        <dbReference type="ARBA" id="ARBA00022679"/>
    </source>
</evidence>